<evidence type="ECO:0000256" key="1">
    <source>
        <dbReference type="ARBA" id="ARBA00009649"/>
    </source>
</evidence>
<dbReference type="OrthoDB" id="2017893at2759"/>
<evidence type="ECO:0000259" key="4">
    <source>
        <dbReference type="PROSITE" id="PS50056"/>
    </source>
</evidence>
<feature type="domain" description="Tyrosine-protein phosphatase" evidence="3">
    <location>
        <begin position="40"/>
        <end position="188"/>
    </location>
</feature>
<dbReference type="PROSITE" id="PS50056">
    <property type="entry name" value="TYR_PHOSPHATASE_2"/>
    <property type="match status" value="1"/>
</dbReference>
<dbReference type="InterPro" id="IPR029021">
    <property type="entry name" value="Prot-tyrosine_phosphatase-like"/>
</dbReference>
<dbReference type="STRING" id="101091.A0A1C7NRV2"/>
<comment type="similarity">
    <text evidence="1">Belongs to the protein-tyrosine phosphatase family. Non-receptor class subfamily.</text>
</comment>
<dbReference type="PANTHER" id="PTHR46588">
    <property type="entry name" value="SERINE/THREONINE/TYROSINE-INTERACTING PROTEIN"/>
    <property type="match status" value="1"/>
</dbReference>
<organism evidence="5 6">
    <name type="scientific">Choanephora cucurbitarum</name>
    <dbReference type="NCBI Taxonomy" id="101091"/>
    <lineage>
        <taxon>Eukaryota</taxon>
        <taxon>Fungi</taxon>
        <taxon>Fungi incertae sedis</taxon>
        <taxon>Mucoromycota</taxon>
        <taxon>Mucoromycotina</taxon>
        <taxon>Mucoromycetes</taxon>
        <taxon>Mucorales</taxon>
        <taxon>Mucorineae</taxon>
        <taxon>Choanephoraceae</taxon>
        <taxon>Choanephoroideae</taxon>
        <taxon>Choanephora</taxon>
    </lineage>
</organism>
<dbReference type="InParanoid" id="A0A1C7NRV2"/>
<sequence>MQYTTAAAISNILPEATYSKDLFANAQGNMDDWRYEMRREIQEIVPGLFLGPFSACRQVEKLKQLGITHIACFVDETEARLFRTENLTQFFEYQQFIITDSNLQNLIQYFPQTSHYFHHVISGLQSKILVCCNGGMSRSPTFVIAYIMEVFRIDASQAYHYVQGKRLCINPNDGFKSQLKEYEPIYRARQLGVGPTFEEERQQRRRRRSDPEEDEEIGANQNPAEVKRFFGLEEQQQNGNNANVNAGYSSTLL</sequence>
<dbReference type="PANTHER" id="PTHR46588:SF1">
    <property type="entry name" value="SERINE_THREONINE_TYROSINE-INTERACTING PROTEIN"/>
    <property type="match status" value="1"/>
</dbReference>
<feature type="domain" description="Tyrosine specific protein phosphatases" evidence="4">
    <location>
        <begin position="101"/>
        <end position="166"/>
    </location>
</feature>
<evidence type="ECO:0000313" key="5">
    <source>
        <dbReference type="EMBL" id="OBZ91659.1"/>
    </source>
</evidence>
<dbReference type="InterPro" id="IPR020422">
    <property type="entry name" value="TYR_PHOSPHATASE_DUAL_dom"/>
</dbReference>
<evidence type="ECO:0000313" key="6">
    <source>
        <dbReference type="Proteomes" id="UP000093000"/>
    </source>
</evidence>
<reference evidence="5 6" key="1">
    <citation type="submission" date="2016-03" db="EMBL/GenBank/DDBJ databases">
        <title>Choanephora cucurbitarum.</title>
        <authorList>
            <person name="Min B."/>
            <person name="Park H."/>
            <person name="Park J.-H."/>
            <person name="Shin H.-D."/>
            <person name="Choi I.-G."/>
        </authorList>
    </citation>
    <scope>NUCLEOTIDE SEQUENCE [LARGE SCALE GENOMIC DNA]</scope>
    <source>
        <strain evidence="5 6">KUS-F28377</strain>
    </source>
</reference>
<dbReference type="GO" id="GO:0005737">
    <property type="term" value="C:cytoplasm"/>
    <property type="evidence" value="ECO:0007669"/>
    <property type="project" value="TreeGrafter"/>
</dbReference>
<accession>A0A1C7NRV2</accession>
<dbReference type="GO" id="GO:1990444">
    <property type="term" value="F:F-box domain binding"/>
    <property type="evidence" value="ECO:0007669"/>
    <property type="project" value="TreeGrafter"/>
</dbReference>
<dbReference type="Gene3D" id="3.90.190.10">
    <property type="entry name" value="Protein tyrosine phosphatase superfamily"/>
    <property type="match status" value="1"/>
</dbReference>
<protein>
    <submittedName>
        <fullName evidence="5">Serine/threonine/tyrosine-interacting protein</fullName>
    </submittedName>
</protein>
<dbReference type="PROSITE" id="PS50054">
    <property type="entry name" value="TYR_PHOSPHATASE_DUAL"/>
    <property type="match status" value="1"/>
</dbReference>
<dbReference type="SMART" id="SM00195">
    <property type="entry name" value="DSPc"/>
    <property type="match status" value="1"/>
</dbReference>
<dbReference type="InterPro" id="IPR052449">
    <property type="entry name" value="STYX-Interacting_Phosphatase"/>
</dbReference>
<evidence type="ECO:0000259" key="3">
    <source>
        <dbReference type="PROSITE" id="PS50054"/>
    </source>
</evidence>
<dbReference type="GO" id="GO:0140096">
    <property type="term" value="F:catalytic activity, acting on a protein"/>
    <property type="evidence" value="ECO:0007669"/>
    <property type="project" value="UniProtKB-ARBA"/>
</dbReference>
<name>A0A1C7NRV2_9FUNG</name>
<gene>
    <name evidence="5" type="primary">STYX</name>
    <name evidence="5" type="ORF">A0J61_00280</name>
</gene>
<feature type="compositionally biased region" description="Low complexity" evidence="2">
    <location>
        <begin position="235"/>
        <end position="247"/>
    </location>
</feature>
<dbReference type="Pfam" id="PF00782">
    <property type="entry name" value="DSPc"/>
    <property type="match status" value="1"/>
</dbReference>
<dbReference type="InterPro" id="IPR000387">
    <property type="entry name" value="Tyr_Pase_dom"/>
</dbReference>
<dbReference type="InterPro" id="IPR000340">
    <property type="entry name" value="Dual-sp_phosphatase_cat-dom"/>
</dbReference>
<comment type="caution">
    <text evidence="5">The sequence shown here is derived from an EMBL/GenBank/DDBJ whole genome shotgun (WGS) entry which is preliminary data.</text>
</comment>
<feature type="region of interest" description="Disordered" evidence="2">
    <location>
        <begin position="196"/>
        <end position="221"/>
    </location>
</feature>
<dbReference type="GO" id="GO:0070372">
    <property type="term" value="P:regulation of ERK1 and ERK2 cascade"/>
    <property type="evidence" value="ECO:0007669"/>
    <property type="project" value="TreeGrafter"/>
</dbReference>
<feature type="region of interest" description="Disordered" evidence="2">
    <location>
        <begin position="233"/>
        <end position="253"/>
    </location>
</feature>
<evidence type="ECO:0000256" key="2">
    <source>
        <dbReference type="SAM" id="MobiDB-lite"/>
    </source>
</evidence>
<dbReference type="GO" id="GO:0005654">
    <property type="term" value="C:nucleoplasm"/>
    <property type="evidence" value="ECO:0007669"/>
    <property type="project" value="TreeGrafter"/>
</dbReference>
<keyword evidence="6" id="KW-1185">Reference proteome</keyword>
<dbReference type="Proteomes" id="UP000093000">
    <property type="component" value="Unassembled WGS sequence"/>
</dbReference>
<dbReference type="GO" id="GO:0062026">
    <property type="term" value="P:negative regulation of SCF-dependent proteasomal ubiquitin-dependent catabolic process"/>
    <property type="evidence" value="ECO:0007669"/>
    <property type="project" value="TreeGrafter"/>
</dbReference>
<proteinExistence type="inferred from homology"/>
<dbReference type="EMBL" id="LUGH01000006">
    <property type="protein sequence ID" value="OBZ91659.1"/>
    <property type="molecule type" value="Genomic_DNA"/>
</dbReference>
<dbReference type="SUPFAM" id="SSF52799">
    <property type="entry name" value="(Phosphotyrosine protein) phosphatases II"/>
    <property type="match status" value="1"/>
</dbReference>
<dbReference type="AlphaFoldDB" id="A0A1C7NRV2"/>